<organism evidence="6 7">
    <name type="scientific">Ranatra chinensis</name>
    <dbReference type="NCBI Taxonomy" id="642074"/>
    <lineage>
        <taxon>Eukaryota</taxon>
        <taxon>Metazoa</taxon>
        <taxon>Ecdysozoa</taxon>
        <taxon>Arthropoda</taxon>
        <taxon>Hexapoda</taxon>
        <taxon>Insecta</taxon>
        <taxon>Pterygota</taxon>
        <taxon>Neoptera</taxon>
        <taxon>Paraneoptera</taxon>
        <taxon>Hemiptera</taxon>
        <taxon>Heteroptera</taxon>
        <taxon>Panheteroptera</taxon>
        <taxon>Nepomorpha</taxon>
        <taxon>Nepidae</taxon>
        <taxon>Ranatrinae</taxon>
        <taxon>Ranatra</taxon>
    </lineage>
</organism>
<evidence type="ECO:0000313" key="7">
    <source>
        <dbReference type="Proteomes" id="UP001558652"/>
    </source>
</evidence>
<feature type="compositionally biased region" description="Low complexity" evidence="4">
    <location>
        <begin position="178"/>
        <end position="188"/>
    </location>
</feature>
<dbReference type="EMBL" id="JBFDAA010000004">
    <property type="protein sequence ID" value="KAL1138294.1"/>
    <property type="molecule type" value="Genomic_DNA"/>
</dbReference>
<keyword evidence="7" id="KW-1185">Reference proteome</keyword>
<dbReference type="Proteomes" id="UP001558652">
    <property type="component" value="Unassembled WGS sequence"/>
</dbReference>
<evidence type="ECO:0000256" key="4">
    <source>
        <dbReference type="SAM" id="MobiDB-lite"/>
    </source>
</evidence>
<proteinExistence type="inferred from homology"/>
<comment type="caution">
    <text evidence="6">The sequence shown here is derived from an EMBL/GenBank/DDBJ whole genome shotgun (WGS) entry which is preliminary data.</text>
</comment>
<protein>
    <recommendedName>
        <fullName evidence="1">inositol-polyphosphate 5-phosphatase</fullName>
        <ecNumber evidence="1">3.1.3.56</ecNumber>
    </recommendedName>
</protein>
<dbReference type="Pfam" id="PF22669">
    <property type="entry name" value="Exo_endo_phos2"/>
    <property type="match status" value="1"/>
</dbReference>
<dbReference type="PANTHER" id="PTHR12997">
    <property type="entry name" value="TYPE I INOSITOL-1,4,5-TRISPHOSPHATE 5-PHOSPHATASE"/>
    <property type="match status" value="1"/>
</dbReference>
<evidence type="ECO:0000256" key="1">
    <source>
        <dbReference type="ARBA" id="ARBA00012997"/>
    </source>
</evidence>
<dbReference type="InterPro" id="IPR036691">
    <property type="entry name" value="Endo/exonu/phosph_ase_sf"/>
</dbReference>
<dbReference type="AlphaFoldDB" id="A0ABD0YQP0"/>
<dbReference type="SUPFAM" id="SSF56219">
    <property type="entry name" value="DNase I-like"/>
    <property type="match status" value="1"/>
</dbReference>
<name>A0ABD0YQP0_9HEMI</name>
<evidence type="ECO:0000256" key="3">
    <source>
        <dbReference type="ARBA" id="ARBA00023599"/>
    </source>
</evidence>
<comment type="similarity">
    <text evidence="3">Belongs to the inositol 1,4,5-trisphosphate 5-phosphatase type I family.</text>
</comment>
<accession>A0ABD0YQP0</accession>
<dbReference type="PANTHER" id="PTHR12997:SF2">
    <property type="entry name" value="INOSITOL POLYPHOSPHATE-5-PHOSPHATASE A"/>
    <property type="match status" value="1"/>
</dbReference>
<feature type="domain" description="Inositol polyphosphate-related phosphatase" evidence="5">
    <location>
        <begin position="72"/>
        <end position="129"/>
    </location>
</feature>
<dbReference type="InterPro" id="IPR039737">
    <property type="entry name" value="INPP5A"/>
</dbReference>
<evidence type="ECO:0000259" key="5">
    <source>
        <dbReference type="Pfam" id="PF22669"/>
    </source>
</evidence>
<evidence type="ECO:0000313" key="6">
    <source>
        <dbReference type="EMBL" id="KAL1138294.1"/>
    </source>
</evidence>
<gene>
    <name evidence="6" type="ORF">AAG570_009982</name>
</gene>
<evidence type="ECO:0000256" key="2">
    <source>
        <dbReference type="ARBA" id="ARBA00022801"/>
    </source>
</evidence>
<sequence length="352" mass="39872">MASYEENVVDVSPPTRIQHNMKLCEGLNEVHLNNGKSCKLQYKDAESQVVLTLGKKEFNHLKHQTVFVDDLWLKEYDREMDEFGGQLFEFPIKFPPSYPFVEDRMDSCNYMPTRCPAWCDRVLLSQTAKQLLSTPVYLKGQLLSQAGRLSCCDTWLVYASTATVTSTATADLGPAPPASDSSSDSGDSAIEEVEVDCGGMGRSPMTGVRRVFSESDRRPPLTEKFIVKRVHSASVVEVKVGVVKQSSCRDHWRSRSMSMSMGSRPGPVGSRVRLISNNETSLPRRLHSHHSSSDEDWFEEVTPQESKKKPSEPPPTVRPQRRIPSRCFHFRRRKDRRRLSKLDNRNECCSVS</sequence>
<feature type="compositionally biased region" description="Basic residues" evidence="4">
    <location>
        <begin position="319"/>
        <end position="339"/>
    </location>
</feature>
<dbReference type="EC" id="3.1.3.56" evidence="1"/>
<feature type="region of interest" description="Disordered" evidence="4">
    <location>
        <begin position="279"/>
        <end position="352"/>
    </location>
</feature>
<dbReference type="GO" id="GO:0016787">
    <property type="term" value="F:hydrolase activity"/>
    <property type="evidence" value="ECO:0007669"/>
    <property type="project" value="UniProtKB-KW"/>
</dbReference>
<dbReference type="InterPro" id="IPR000300">
    <property type="entry name" value="IPPc"/>
</dbReference>
<reference evidence="6 7" key="1">
    <citation type="submission" date="2024-07" db="EMBL/GenBank/DDBJ databases">
        <title>Chromosome-level genome assembly of the water stick insect Ranatra chinensis (Heteroptera: Nepidae).</title>
        <authorList>
            <person name="Liu X."/>
        </authorList>
    </citation>
    <scope>NUCLEOTIDE SEQUENCE [LARGE SCALE GENOMIC DNA]</scope>
    <source>
        <strain evidence="6">Cailab_2021Rc</strain>
        <tissue evidence="6">Muscle</tissue>
    </source>
</reference>
<dbReference type="Gene3D" id="3.60.10.10">
    <property type="entry name" value="Endonuclease/exonuclease/phosphatase"/>
    <property type="match status" value="1"/>
</dbReference>
<keyword evidence="2" id="KW-0378">Hydrolase</keyword>
<feature type="region of interest" description="Disordered" evidence="4">
    <location>
        <begin position="168"/>
        <end position="189"/>
    </location>
</feature>